<dbReference type="KEGG" id="sman:C12CBH8_15310"/>
<dbReference type="SUPFAM" id="SSF56784">
    <property type="entry name" value="HAD-like"/>
    <property type="match status" value="1"/>
</dbReference>
<dbReference type="Proteomes" id="UP000593890">
    <property type="component" value="Chromosome"/>
</dbReference>
<gene>
    <name evidence="1" type="primary">gph</name>
    <name evidence="1" type="ORF">C12CBH8_15310</name>
</gene>
<dbReference type="GO" id="GO:0006281">
    <property type="term" value="P:DNA repair"/>
    <property type="evidence" value="ECO:0007669"/>
    <property type="project" value="TreeGrafter"/>
</dbReference>
<accession>A0A7I8D527</accession>
<dbReference type="InterPro" id="IPR036412">
    <property type="entry name" value="HAD-like_sf"/>
</dbReference>
<dbReference type="InterPro" id="IPR023198">
    <property type="entry name" value="PGP-like_dom2"/>
</dbReference>
<dbReference type="Gene3D" id="3.40.50.1000">
    <property type="entry name" value="HAD superfamily/HAD-like"/>
    <property type="match status" value="1"/>
</dbReference>
<dbReference type="EMBL" id="AP023321">
    <property type="protein sequence ID" value="BCI60892.1"/>
    <property type="molecule type" value="Genomic_DNA"/>
</dbReference>
<dbReference type="AlphaFoldDB" id="A0A7I8D527"/>
<organism evidence="1 2">
    <name type="scientific">Solibaculum mannosilyticum</name>
    <dbReference type="NCBI Taxonomy" id="2780922"/>
    <lineage>
        <taxon>Bacteria</taxon>
        <taxon>Bacillati</taxon>
        <taxon>Bacillota</taxon>
        <taxon>Clostridia</taxon>
        <taxon>Eubacteriales</taxon>
        <taxon>Oscillospiraceae</taxon>
        <taxon>Solibaculum</taxon>
    </lineage>
</organism>
<dbReference type="PANTHER" id="PTHR43434">
    <property type="entry name" value="PHOSPHOGLYCOLATE PHOSPHATASE"/>
    <property type="match status" value="1"/>
</dbReference>
<dbReference type="Pfam" id="PF13419">
    <property type="entry name" value="HAD_2"/>
    <property type="match status" value="1"/>
</dbReference>
<dbReference type="InterPro" id="IPR050155">
    <property type="entry name" value="HAD-like_hydrolase_sf"/>
</dbReference>
<sequence length="215" mass="24117">MTTHQPLAVFDLDGTLNRTDLFSVPAHQQTLQEFGVPEETCTREFILSAYGMRWEDYMELFLPGRDLETKRQYIRRVSQLEDASMKTLARYYDGVPEMLDALHQAGIQTAVCSNASIRYITAVLNALRLMDRIDHIQHLVDGLDKCATLGLLLDRLEPSKAAMVGDRVFDVEAAKANHVPSIGCLYGFNPSEASKADYTVRSVPEITPILLRLLG</sequence>
<dbReference type="GO" id="GO:0005829">
    <property type="term" value="C:cytosol"/>
    <property type="evidence" value="ECO:0007669"/>
    <property type="project" value="TreeGrafter"/>
</dbReference>
<dbReference type="PANTHER" id="PTHR43434:SF1">
    <property type="entry name" value="PHOSPHOGLYCOLATE PHOSPHATASE"/>
    <property type="match status" value="1"/>
</dbReference>
<dbReference type="RefSeq" id="WP_215532946.1">
    <property type="nucleotide sequence ID" value="NZ_AP023321.1"/>
</dbReference>
<dbReference type="SFLD" id="SFLDG01129">
    <property type="entry name" value="C1.5:_HAD__Beta-PGM__Phosphata"/>
    <property type="match status" value="1"/>
</dbReference>
<dbReference type="SFLD" id="SFLDS00003">
    <property type="entry name" value="Haloacid_Dehalogenase"/>
    <property type="match status" value="1"/>
</dbReference>
<evidence type="ECO:0000313" key="2">
    <source>
        <dbReference type="Proteomes" id="UP000593890"/>
    </source>
</evidence>
<dbReference type="InterPro" id="IPR041492">
    <property type="entry name" value="HAD_2"/>
</dbReference>
<dbReference type="Gene3D" id="1.10.150.240">
    <property type="entry name" value="Putative phosphatase, domain 2"/>
    <property type="match status" value="1"/>
</dbReference>
<dbReference type="GO" id="GO:0008967">
    <property type="term" value="F:phosphoglycolate phosphatase activity"/>
    <property type="evidence" value="ECO:0007669"/>
    <property type="project" value="TreeGrafter"/>
</dbReference>
<name>A0A7I8D527_9FIRM</name>
<evidence type="ECO:0000313" key="1">
    <source>
        <dbReference type="EMBL" id="BCI60892.1"/>
    </source>
</evidence>
<dbReference type="InterPro" id="IPR023214">
    <property type="entry name" value="HAD_sf"/>
</dbReference>
<reference evidence="2" key="1">
    <citation type="submission" date="2020-07" db="EMBL/GenBank/DDBJ databases">
        <title>Complete genome sequencing of Clostridia bacterium strain 12CBH8.</title>
        <authorList>
            <person name="Sakamoto M."/>
            <person name="Murakami T."/>
            <person name="Mori H."/>
        </authorList>
    </citation>
    <scope>NUCLEOTIDE SEQUENCE [LARGE SCALE GENOMIC DNA]</scope>
    <source>
        <strain evidence="2">12CBH8</strain>
    </source>
</reference>
<proteinExistence type="predicted"/>
<keyword evidence="2" id="KW-1185">Reference proteome</keyword>
<protein>
    <submittedName>
        <fullName evidence="1">Phosphoglycolate phosphatase</fullName>
    </submittedName>
</protein>